<sequence>MDELSHLIVGAIERNGGDDVPKDKIIGLLLQHCKRDVFRAVQAHGGITRVLENTCHRYRERLEFITDDDGQDWVRLRQPFKQHAIDQYGNENMLTVSSHAPVRSEINLANDLWRIVRTNGEYREDSGEFEYNLSSLENYKGMTEANVYRFVSRPGFTPYFRVHMQSGPTGSVVKYLFAIGCEGPVKGLLGI</sequence>
<organism evidence="1 2">
    <name type="scientific">Pristionchus mayeri</name>
    <dbReference type="NCBI Taxonomy" id="1317129"/>
    <lineage>
        <taxon>Eukaryota</taxon>
        <taxon>Metazoa</taxon>
        <taxon>Ecdysozoa</taxon>
        <taxon>Nematoda</taxon>
        <taxon>Chromadorea</taxon>
        <taxon>Rhabditida</taxon>
        <taxon>Rhabditina</taxon>
        <taxon>Diplogasteromorpha</taxon>
        <taxon>Diplogasteroidea</taxon>
        <taxon>Neodiplogasteridae</taxon>
        <taxon>Pristionchus</taxon>
    </lineage>
</organism>
<keyword evidence="2" id="KW-1185">Reference proteome</keyword>
<dbReference type="AlphaFoldDB" id="A0AAN5CUU8"/>
<reference evidence="2" key="1">
    <citation type="submission" date="2022-10" db="EMBL/GenBank/DDBJ databases">
        <title>Genome assembly of Pristionchus species.</title>
        <authorList>
            <person name="Yoshida K."/>
            <person name="Sommer R.J."/>
        </authorList>
    </citation>
    <scope>NUCLEOTIDE SEQUENCE [LARGE SCALE GENOMIC DNA]</scope>
    <source>
        <strain evidence="2">RS5460</strain>
    </source>
</reference>
<proteinExistence type="predicted"/>
<dbReference type="Proteomes" id="UP001328107">
    <property type="component" value="Unassembled WGS sequence"/>
</dbReference>
<dbReference type="EMBL" id="BTRK01000005">
    <property type="protein sequence ID" value="GMR51032.1"/>
    <property type="molecule type" value="Genomic_DNA"/>
</dbReference>
<accession>A0AAN5CUU8</accession>
<protein>
    <submittedName>
        <fullName evidence="1">Uncharacterized protein</fullName>
    </submittedName>
</protein>
<comment type="caution">
    <text evidence="1">The sequence shown here is derived from an EMBL/GenBank/DDBJ whole genome shotgun (WGS) entry which is preliminary data.</text>
</comment>
<gene>
    <name evidence="1" type="ORF">PMAYCL1PPCAC_21227</name>
</gene>
<evidence type="ECO:0000313" key="1">
    <source>
        <dbReference type="EMBL" id="GMR51032.1"/>
    </source>
</evidence>
<evidence type="ECO:0000313" key="2">
    <source>
        <dbReference type="Proteomes" id="UP001328107"/>
    </source>
</evidence>
<name>A0AAN5CUU8_9BILA</name>